<keyword evidence="5" id="KW-1185">Reference proteome</keyword>
<dbReference type="Proteomes" id="UP000006694">
    <property type="component" value="Chromosome"/>
</dbReference>
<dbReference type="HOGENOM" id="CLU_1584034_0_0_10"/>
<feature type="compositionally biased region" description="Low complexity" evidence="1">
    <location>
        <begin position="84"/>
        <end position="96"/>
    </location>
</feature>
<dbReference type="eggNOG" id="ENOG50332D2">
    <property type="taxonomic scope" value="Bacteria"/>
</dbReference>
<dbReference type="AlphaFoldDB" id="A5FGF3"/>
<keyword evidence="2" id="KW-0732">Signal</keyword>
<name>A5FGF3_FLAJ1</name>
<feature type="signal peptide" evidence="2">
    <location>
        <begin position="1"/>
        <end position="22"/>
    </location>
</feature>
<feature type="region of interest" description="Disordered" evidence="1">
    <location>
        <begin position="80"/>
        <end position="99"/>
    </location>
</feature>
<sequence>MTMIKILFYYTLLFFTVLCANAQNDKLMASCCDAKPKEAGRCTGSAYCSACSNCSRCGHCSNGGSCGVCATYSPPARYTTPHASTSSSRSSVNSPSKKVQTVSLTSKESVKSKAKKEDVSKKKTAIYHPEDIVAVNSETLKLREEPGNESAFIETLKKYDLLMVIAIDGEWLQVKVIRSGNFGYVKAEYVYKM</sequence>
<dbReference type="KEGG" id="fjo:Fjoh_2688"/>
<dbReference type="Gene3D" id="2.30.30.40">
    <property type="entry name" value="SH3 Domains"/>
    <property type="match status" value="1"/>
</dbReference>
<evidence type="ECO:0000256" key="2">
    <source>
        <dbReference type="SAM" id="SignalP"/>
    </source>
</evidence>
<gene>
    <name evidence="4" type="ordered locus">Fjoh_2688</name>
</gene>
<protein>
    <submittedName>
        <fullName evidence="4">SH3, type 3 domain protein</fullName>
    </submittedName>
</protein>
<accession>A5FGF3</accession>
<proteinExistence type="predicted"/>
<evidence type="ECO:0000259" key="3">
    <source>
        <dbReference type="Pfam" id="PF08239"/>
    </source>
</evidence>
<reference evidence="4 5" key="1">
    <citation type="journal article" date="2009" name="Appl. Environ. Microbiol.">
        <title>Novel features of the polysaccharide-digesting gliding bacterium Flavobacterium johnsoniae as revealed by genome sequence analysis.</title>
        <authorList>
            <person name="McBride M.J."/>
            <person name="Xie G."/>
            <person name="Martens E.C."/>
            <person name="Lapidus A."/>
            <person name="Henrissat B."/>
            <person name="Rhodes R.G."/>
            <person name="Goltsman E."/>
            <person name="Wang W."/>
            <person name="Xu J."/>
            <person name="Hunnicutt D.W."/>
            <person name="Staroscik A.M."/>
            <person name="Hoover T.R."/>
            <person name="Cheng Y.Q."/>
            <person name="Stein J.L."/>
        </authorList>
    </citation>
    <scope>NUCLEOTIDE SEQUENCE [LARGE SCALE GENOMIC DNA]</scope>
    <source>
        <strain evidence="5">ATCC 17061 / DSM 2064 / JCM 8514 / BCRC 14874 / CCUG 350202 / NBRC 14942 / NCIMB 11054 / UW101</strain>
    </source>
</reference>
<organism evidence="4 5">
    <name type="scientific">Flavobacterium johnsoniae (strain ATCC 17061 / DSM 2064 / JCM 8514 / BCRC 14874 / CCUG 350202 / NBRC 14942 / NCIMB 11054 / UW101)</name>
    <name type="common">Cytophaga johnsonae</name>
    <dbReference type="NCBI Taxonomy" id="376686"/>
    <lineage>
        <taxon>Bacteria</taxon>
        <taxon>Pseudomonadati</taxon>
        <taxon>Bacteroidota</taxon>
        <taxon>Flavobacteriia</taxon>
        <taxon>Flavobacteriales</taxon>
        <taxon>Flavobacteriaceae</taxon>
        <taxon>Flavobacterium</taxon>
    </lineage>
</organism>
<dbReference type="Pfam" id="PF08239">
    <property type="entry name" value="SH3_3"/>
    <property type="match status" value="1"/>
</dbReference>
<dbReference type="InterPro" id="IPR003646">
    <property type="entry name" value="SH3-like_bac-type"/>
</dbReference>
<feature type="domain" description="SH3b" evidence="3">
    <location>
        <begin position="139"/>
        <end position="190"/>
    </location>
</feature>
<feature type="chain" id="PRO_5002681045" evidence="2">
    <location>
        <begin position="23"/>
        <end position="193"/>
    </location>
</feature>
<dbReference type="EMBL" id="CP000685">
    <property type="protein sequence ID" value="ABQ05711.1"/>
    <property type="molecule type" value="Genomic_DNA"/>
</dbReference>
<evidence type="ECO:0000313" key="4">
    <source>
        <dbReference type="EMBL" id="ABQ05711.1"/>
    </source>
</evidence>
<evidence type="ECO:0000313" key="5">
    <source>
        <dbReference type="Proteomes" id="UP000006694"/>
    </source>
</evidence>
<evidence type="ECO:0000256" key="1">
    <source>
        <dbReference type="SAM" id="MobiDB-lite"/>
    </source>
</evidence>